<dbReference type="EMBL" id="FRAF01000028">
    <property type="protein sequence ID" value="SHK94174.1"/>
    <property type="molecule type" value="Genomic_DNA"/>
</dbReference>
<evidence type="ECO:0000313" key="2">
    <source>
        <dbReference type="EMBL" id="SHK94174.1"/>
    </source>
</evidence>
<dbReference type="STRING" id="1830138.SAMN05443507_12824"/>
<sequence length="306" mass="32863">MYLELADKTMETWVRNVLGETRVTEAREKASHILTTVLETAKEGVQAGKTVGLVARNAIVAREGKALGCQVIGSAQSIDAVKLLAWLFGDAPVWQTSQTVTVLSEPGAGGSFVAWNLAAALRQKGMDAVLVAPPASPVHHWGQSSSWIVTSAPAEAAVRVLDGSGVSGTSIEQAAQRALLQTDAVIWVTDSDPARQTPIEGVIWMVNRWPEEEEIPDGAAMVFPDFGHTAFVAMREGQAVSERISELAEALSGGLLSFWGMEATSSPVDEAMKSTQEEDTQVQEETDFTWDEAEPVLPKDGFDWEG</sequence>
<keyword evidence="3" id="KW-1185">Reference proteome</keyword>
<name>A0A1M6WKQ0_9BACL</name>
<gene>
    <name evidence="2" type="ORF">SAMN05443507_12824</name>
</gene>
<accession>A0A1M6WKQ0</accession>
<proteinExistence type="predicted"/>
<protein>
    <submittedName>
        <fullName evidence="2">Uncharacterized protein</fullName>
    </submittedName>
</protein>
<feature type="region of interest" description="Disordered" evidence="1">
    <location>
        <begin position="268"/>
        <end position="288"/>
    </location>
</feature>
<dbReference type="AlphaFoldDB" id="A0A1M6WKQ0"/>
<evidence type="ECO:0000256" key="1">
    <source>
        <dbReference type="SAM" id="MobiDB-lite"/>
    </source>
</evidence>
<evidence type="ECO:0000313" key="3">
    <source>
        <dbReference type="Proteomes" id="UP000184016"/>
    </source>
</evidence>
<dbReference type="Proteomes" id="UP000184016">
    <property type="component" value="Unassembled WGS sequence"/>
</dbReference>
<organism evidence="2 3">
    <name type="scientific">Alicyclobacillus tolerans</name>
    <dbReference type="NCBI Taxonomy" id="90970"/>
    <lineage>
        <taxon>Bacteria</taxon>
        <taxon>Bacillati</taxon>
        <taxon>Bacillota</taxon>
        <taxon>Bacilli</taxon>
        <taxon>Bacillales</taxon>
        <taxon>Alicyclobacillaceae</taxon>
        <taxon>Alicyclobacillus</taxon>
    </lineage>
</organism>
<feature type="compositionally biased region" description="Acidic residues" evidence="1">
    <location>
        <begin position="277"/>
        <end position="288"/>
    </location>
</feature>
<reference evidence="3" key="1">
    <citation type="submission" date="2016-11" db="EMBL/GenBank/DDBJ databases">
        <authorList>
            <person name="Varghese N."/>
            <person name="Submissions S."/>
        </authorList>
    </citation>
    <scope>NUCLEOTIDE SEQUENCE [LARGE SCALE GENOMIC DNA]</scope>
    <source>
        <strain evidence="3">USBA-503</strain>
    </source>
</reference>